<dbReference type="EMBL" id="CP069111">
    <property type="protein sequence ID" value="QSS61776.1"/>
    <property type="molecule type" value="Genomic_DNA"/>
</dbReference>
<proteinExistence type="predicted"/>
<dbReference type="OrthoDB" id="5228066at2759"/>
<gene>
    <name evidence="1" type="ORF">I7I51_03953</name>
</gene>
<evidence type="ECO:0000313" key="1">
    <source>
        <dbReference type="EMBL" id="QSS61776.1"/>
    </source>
</evidence>
<name>A0A8A1M5K2_AJECA</name>
<reference evidence="1" key="1">
    <citation type="submission" date="2021-01" db="EMBL/GenBank/DDBJ databases">
        <title>Chromosome-level genome assembly of a human fungal pathogen reveals clustering of transcriptionally co-regulated genes.</title>
        <authorList>
            <person name="Voorhies M."/>
            <person name="Cohen S."/>
            <person name="Shea T.P."/>
            <person name="Petrus S."/>
            <person name="Munoz J.F."/>
            <person name="Poplawski S."/>
            <person name="Goldman W.E."/>
            <person name="Michael T."/>
            <person name="Cuomo C.A."/>
            <person name="Sil A."/>
            <person name="Beyhan S."/>
        </authorList>
    </citation>
    <scope>NUCLEOTIDE SEQUENCE</scope>
    <source>
        <strain evidence="1">WU24</strain>
    </source>
</reference>
<accession>A0A8A1M5K2</accession>
<dbReference type="VEuPathDB" id="FungiDB:I7I51_03953"/>
<organism evidence="1 2">
    <name type="scientific">Ajellomyces capsulatus</name>
    <name type="common">Darling's disease fungus</name>
    <name type="synonym">Histoplasma capsulatum</name>
    <dbReference type="NCBI Taxonomy" id="5037"/>
    <lineage>
        <taxon>Eukaryota</taxon>
        <taxon>Fungi</taxon>
        <taxon>Dikarya</taxon>
        <taxon>Ascomycota</taxon>
        <taxon>Pezizomycotina</taxon>
        <taxon>Eurotiomycetes</taxon>
        <taxon>Eurotiomycetidae</taxon>
        <taxon>Onygenales</taxon>
        <taxon>Ajellomycetaceae</taxon>
        <taxon>Histoplasma</taxon>
    </lineage>
</organism>
<evidence type="ECO:0000313" key="2">
    <source>
        <dbReference type="Proteomes" id="UP000663671"/>
    </source>
</evidence>
<dbReference type="AlphaFoldDB" id="A0A8A1M5K2"/>
<protein>
    <submittedName>
        <fullName evidence="1">Uncharacterized protein</fullName>
    </submittedName>
</protein>
<sequence>MAGLIYPSSASPPVDVINVQTLSDIQTVCDDSSDPDWQPLANNVRIKPSENTSFVVVDIRNKQGASFVNESENNEYVGGVGTDEQGNVVMIPWNHGWYYYTIGSLRIGYMKKAG</sequence>
<dbReference type="Proteomes" id="UP000663671">
    <property type="component" value="Chromosome 5"/>
</dbReference>